<feature type="compositionally biased region" description="Polar residues" evidence="1">
    <location>
        <begin position="407"/>
        <end position="427"/>
    </location>
</feature>
<feature type="region of interest" description="Disordered" evidence="1">
    <location>
        <begin position="386"/>
        <end position="427"/>
    </location>
</feature>
<dbReference type="AlphaFoldDB" id="A0A8J1Y1B8"/>
<evidence type="ECO:0000256" key="1">
    <source>
        <dbReference type="SAM" id="MobiDB-lite"/>
    </source>
</evidence>
<dbReference type="Proteomes" id="UP000749559">
    <property type="component" value="Unassembled WGS sequence"/>
</dbReference>
<organism evidence="3 4">
    <name type="scientific">Owenia fusiformis</name>
    <name type="common">Polychaete worm</name>
    <dbReference type="NCBI Taxonomy" id="6347"/>
    <lineage>
        <taxon>Eukaryota</taxon>
        <taxon>Metazoa</taxon>
        <taxon>Spiralia</taxon>
        <taxon>Lophotrochozoa</taxon>
        <taxon>Annelida</taxon>
        <taxon>Polychaeta</taxon>
        <taxon>Sedentaria</taxon>
        <taxon>Canalipalpata</taxon>
        <taxon>Sabellida</taxon>
        <taxon>Oweniida</taxon>
        <taxon>Oweniidae</taxon>
        <taxon>Owenia</taxon>
    </lineage>
</organism>
<protein>
    <submittedName>
        <fullName evidence="3">Uncharacterized protein</fullName>
    </submittedName>
</protein>
<reference evidence="3" key="1">
    <citation type="submission" date="2022-03" db="EMBL/GenBank/DDBJ databases">
        <authorList>
            <person name="Martin C."/>
        </authorList>
    </citation>
    <scope>NUCLEOTIDE SEQUENCE</scope>
</reference>
<feature type="region of interest" description="Disordered" evidence="1">
    <location>
        <begin position="466"/>
        <end position="487"/>
    </location>
</feature>
<gene>
    <name evidence="3" type="ORF">OFUS_LOCUS731</name>
</gene>
<sequence>MEKFHLLRTSQEYVISNCKHISKEFFNLSQCQQEARDRNCNVINWSSNDKRCYLKRCTNQSTDEEWDFKFTKYTWQMYEVHSIAYPSTPICKGIVFVNRKTYSDQNTPVTSNCPDVGEHKQPANLHQCMSSACSQGANVFIYSSSTRFCQPKRCNTKADGMYNLQVANIDNDDGNQRGYDIYALSATPVPWTTEGTTMGIQETESTTGLSTSTEDISKAPHGSDITSEPVKYTTSEMTIFSSKEPNISAKITNSQYTWFGDSNTDFILIAVIGVLVLVIIVLLVTNILACRKLRGKNADNGHEKSDRNNVEIQNDEYEENVVKSDLDQGNVYSDIKTGSSPLNPVINQYEEVAMKKIPENNSTSEVGKHGESRLCDLYAIVKPKSERKQYDSDKNSMNADTKIIPSESGTLQDKNGSKPNNVDATSTGDFSYVTADVGSGYLPKLGNNSIYDSECDENYDVLKLPKSSSNKVHDKQVSSDLYNHLKK</sequence>
<evidence type="ECO:0000256" key="2">
    <source>
        <dbReference type="SAM" id="Phobius"/>
    </source>
</evidence>
<evidence type="ECO:0000313" key="3">
    <source>
        <dbReference type="EMBL" id="CAH1773084.1"/>
    </source>
</evidence>
<feature type="transmembrane region" description="Helical" evidence="2">
    <location>
        <begin position="266"/>
        <end position="289"/>
    </location>
</feature>
<keyword evidence="4" id="KW-1185">Reference proteome</keyword>
<dbReference type="OrthoDB" id="1924968at2759"/>
<keyword evidence="2" id="KW-0812">Transmembrane</keyword>
<proteinExistence type="predicted"/>
<feature type="compositionally biased region" description="Low complexity" evidence="1">
    <location>
        <begin position="203"/>
        <end position="214"/>
    </location>
</feature>
<name>A0A8J1Y1B8_OWEFU</name>
<dbReference type="EMBL" id="CAIIXF020000001">
    <property type="protein sequence ID" value="CAH1773084.1"/>
    <property type="molecule type" value="Genomic_DNA"/>
</dbReference>
<comment type="caution">
    <text evidence="3">The sequence shown here is derived from an EMBL/GenBank/DDBJ whole genome shotgun (WGS) entry which is preliminary data.</text>
</comment>
<keyword evidence="2" id="KW-1133">Transmembrane helix</keyword>
<feature type="region of interest" description="Disordered" evidence="1">
    <location>
        <begin position="203"/>
        <end position="228"/>
    </location>
</feature>
<evidence type="ECO:0000313" key="4">
    <source>
        <dbReference type="Proteomes" id="UP000749559"/>
    </source>
</evidence>
<accession>A0A8J1Y1B8</accession>
<keyword evidence="2" id="KW-0472">Membrane</keyword>